<keyword evidence="2" id="KW-0812">Transmembrane</keyword>
<dbReference type="PANTHER" id="PTHR30518">
    <property type="entry name" value="ENDOLYTIC MUREIN TRANSGLYCOSYLASE"/>
    <property type="match status" value="1"/>
</dbReference>
<dbReference type="Pfam" id="PF02618">
    <property type="entry name" value="YceG"/>
    <property type="match status" value="1"/>
</dbReference>
<keyword evidence="4" id="KW-0472">Membrane</keyword>
<dbReference type="GO" id="GO:0016829">
    <property type="term" value="F:lyase activity"/>
    <property type="evidence" value="ECO:0007669"/>
    <property type="project" value="UniProtKB-KW"/>
</dbReference>
<gene>
    <name evidence="7" type="ORF">MNBD_NITROSPIRAE01-1648</name>
</gene>
<evidence type="ECO:0000313" key="7">
    <source>
        <dbReference type="EMBL" id="VAX33802.1"/>
    </source>
</evidence>
<keyword evidence="3" id="KW-1133">Transmembrane helix</keyword>
<dbReference type="NCBIfam" id="TIGR00247">
    <property type="entry name" value="endolytic transglycosylase MltG"/>
    <property type="match status" value="1"/>
</dbReference>
<keyword evidence="6" id="KW-0961">Cell wall biogenesis/degradation</keyword>
<evidence type="ECO:0000256" key="1">
    <source>
        <dbReference type="ARBA" id="ARBA00022475"/>
    </source>
</evidence>
<evidence type="ECO:0000256" key="2">
    <source>
        <dbReference type="ARBA" id="ARBA00022692"/>
    </source>
</evidence>
<protein>
    <submittedName>
        <fullName evidence="7">FIG004453: protein YceG like</fullName>
    </submittedName>
</protein>
<reference evidence="7" key="1">
    <citation type="submission" date="2018-06" db="EMBL/GenBank/DDBJ databases">
        <authorList>
            <person name="Zhirakovskaya E."/>
        </authorList>
    </citation>
    <scope>NUCLEOTIDE SEQUENCE</scope>
</reference>
<organism evidence="7">
    <name type="scientific">hydrothermal vent metagenome</name>
    <dbReference type="NCBI Taxonomy" id="652676"/>
    <lineage>
        <taxon>unclassified sequences</taxon>
        <taxon>metagenomes</taxon>
        <taxon>ecological metagenomes</taxon>
    </lineage>
</organism>
<keyword evidence="5" id="KW-0456">Lyase</keyword>
<dbReference type="EMBL" id="UOGF01000120">
    <property type="protein sequence ID" value="VAX33802.1"/>
    <property type="molecule type" value="Genomic_DNA"/>
</dbReference>
<name>A0A3B1CZB7_9ZZZZ</name>
<evidence type="ECO:0000256" key="6">
    <source>
        <dbReference type="ARBA" id="ARBA00023316"/>
    </source>
</evidence>
<accession>A0A3B1CZB7</accession>
<dbReference type="Gene3D" id="3.30.1490.480">
    <property type="entry name" value="Endolytic murein transglycosylase"/>
    <property type="match status" value="2"/>
</dbReference>
<evidence type="ECO:0000256" key="3">
    <source>
        <dbReference type="ARBA" id="ARBA00022989"/>
    </source>
</evidence>
<dbReference type="InterPro" id="IPR003770">
    <property type="entry name" value="MLTG-like"/>
</dbReference>
<sequence length="343" mass="38966">MKKRTAFVFLLLIMGVGLFQGYFYIQKAPSSEETYKIIEIESGATFGDVTALLDKEGLILSPVSFRLLGKITQSESRIKPGEYRLHTAMRPAALLNILVRGEILTYRIVIPEGTSSREIGDILAKSDILNTETFYQAAHDPMIIQKLGFDTKSLEGYLFPDTYYFSKKISVEKILQQMTQQFRTVYDDSFVKKAETLGMTQAEVITLASIIEKETGAASERATISGVFHNRLKRKMRLQSDPTVIFALPDFDGDIRRKDLMYDSPYNTYRVKGLPPGPISNPGRESIYAALHPEKVDYIFFVAKNNGEHQFSVTLREHNKAVRKYQLKKKDEAMCHNCTEKKS</sequence>
<dbReference type="AlphaFoldDB" id="A0A3B1CZB7"/>
<dbReference type="Gene3D" id="3.30.160.60">
    <property type="entry name" value="Classic Zinc Finger"/>
    <property type="match status" value="1"/>
</dbReference>
<keyword evidence="1" id="KW-1003">Cell membrane</keyword>
<dbReference type="GO" id="GO:0071555">
    <property type="term" value="P:cell wall organization"/>
    <property type="evidence" value="ECO:0007669"/>
    <property type="project" value="UniProtKB-KW"/>
</dbReference>
<dbReference type="HAMAP" id="MF_02065">
    <property type="entry name" value="MltG"/>
    <property type="match status" value="1"/>
</dbReference>
<proteinExistence type="inferred from homology"/>
<evidence type="ECO:0000256" key="5">
    <source>
        <dbReference type="ARBA" id="ARBA00023239"/>
    </source>
</evidence>
<evidence type="ECO:0000256" key="4">
    <source>
        <dbReference type="ARBA" id="ARBA00023136"/>
    </source>
</evidence>
<dbReference type="CDD" id="cd08010">
    <property type="entry name" value="MltG_like"/>
    <property type="match status" value="1"/>
</dbReference>
<dbReference type="PANTHER" id="PTHR30518:SF2">
    <property type="entry name" value="ENDOLYTIC MUREIN TRANSGLYCOSYLASE"/>
    <property type="match status" value="1"/>
</dbReference>